<sequence>MIIAEISVVPIGTGEPGLSEYVAGCHEILKDQDEVEFELTPMGTILQGEITAVLKLVEKLHQAPFAEGAERVSTQIKIDERRDKEGSMKQKLKSVEEKLS</sequence>
<dbReference type="Pfam" id="PF01910">
    <property type="entry name" value="Thiamine_BP"/>
    <property type="match status" value="1"/>
</dbReference>
<dbReference type="STRING" id="321763.SAMN04488692_105111"/>
<organism evidence="4 5">
    <name type="scientific">Halarsenatibacter silvermanii</name>
    <dbReference type="NCBI Taxonomy" id="321763"/>
    <lineage>
        <taxon>Bacteria</taxon>
        <taxon>Bacillati</taxon>
        <taxon>Bacillota</taxon>
        <taxon>Clostridia</taxon>
        <taxon>Halanaerobiales</taxon>
        <taxon>Halarsenatibacteraceae</taxon>
        <taxon>Halarsenatibacter</taxon>
    </lineage>
</organism>
<evidence type="ECO:0000259" key="3">
    <source>
        <dbReference type="Pfam" id="PF01910"/>
    </source>
</evidence>
<dbReference type="SUPFAM" id="SSF89957">
    <property type="entry name" value="MTH1187/YkoF-like"/>
    <property type="match status" value="1"/>
</dbReference>
<dbReference type="InterPro" id="IPR029756">
    <property type="entry name" value="MTH1187/YkoF-like"/>
</dbReference>
<accession>A0A1G9KVC9</accession>
<name>A0A1G9KVC9_9FIRM</name>
<dbReference type="Proteomes" id="UP000199476">
    <property type="component" value="Unassembled WGS sequence"/>
</dbReference>
<dbReference type="InterPro" id="IPR051614">
    <property type="entry name" value="UPF0045_domain"/>
</dbReference>
<evidence type="ECO:0000313" key="5">
    <source>
        <dbReference type="Proteomes" id="UP000199476"/>
    </source>
</evidence>
<dbReference type="Gene3D" id="3.30.70.930">
    <property type="match status" value="1"/>
</dbReference>
<dbReference type="RefSeq" id="WP_089758927.1">
    <property type="nucleotide sequence ID" value="NZ_FNGO01000005.1"/>
</dbReference>
<comment type="similarity">
    <text evidence="1">Belongs to the UPF0045 family.</text>
</comment>
<dbReference type="GO" id="GO:0005829">
    <property type="term" value="C:cytosol"/>
    <property type="evidence" value="ECO:0007669"/>
    <property type="project" value="TreeGrafter"/>
</dbReference>
<protein>
    <submittedName>
        <fullName evidence="4">Uncharacterized protein, MTH1187 family</fullName>
    </submittedName>
</protein>
<dbReference type="InterPro" id="IPR002767">
    <property type="entry name" value="Thiamine_BP"/>
</dbReference>
<feature type="domain" description="Thiamine-binding protein" evidence="3">
    <location>
        <begin position="4"/>
        <end position="96"/>
    </location>
</feature>
<keyword evidence="5" id="KW-1185">Reference proteome</keyword>
<dbReference type="NCBIfam" id="TIGR00106">
    <property type="entry name" value="MTH1187 family thiamine-binding protein"/>
    <property type="match status" value="1"/>
</dbReference>
<dbReference type="PANTHER" id="PTHR33777:SF1">
    <property type="entry name" value="UPF0045 PROTEIN ECM15"/>
    <property type="match status" value="1"/>
</dbReference>
<evidence type="ECO:0000313" key="4">
    <source>
        <dbReference type="EMBL" id="SDL53566.1"/>
    </source>
</evidence>
<feature type="region of interest" description="Disordered" evidence="2">
    <location>
        <begin position="77"/>
        <end position="100"/>
    </location>
</feature>
<dbReference type="PANTHER" id="PTHR33777">
    <property type="entry name" value="UPF0045 PROTEIN ECM15"/>
    <property type="match status" value="1"/>
</dbReference>
<dbReference type="OrthoDB" id="5886358at2"/>
<evidence type="ECO:0000256" key="1">
    <source>
        <dbReference type="ARBA" id="ARBA00010272"/>
    </source>
</evidence>
<proteinExistence type="inferred from homology"/>
<dbReference type="EMBL" id="FNGO01000005">
    <property type="protein sequence ID" value="SDL53566.1"/>
    <property type="molecule type" value="Genomic_DNA"/>
</dbReference>
<evidence type="ECO:0000256" key="2">
    <source>
        <dbReference type="SAM" id="MobiDB-lite"/>
    </source>
</evidence>
<gene>
    <name evidence="4" type="ORF">SAMN04488692_105111</name>
</gene>
<reference evidence="4 5" key="1">
    <citation type="submission" date="2016-10" db="EMBL/GenBank/DDBJ databases">
        <authorList>
            <person name="de Groot N.N."/>
        </authorList>
    </citation>
    <scope>NUCLEOTIDE SEQUENCE [LARGE SCALE GENOMIC DNA]</scope>
    <source>
        <strain evidence="4 5">SLAS-1</strain>
    </source>
</reference>
<dbReference type="AlphaFoldDB" id="A0A1G9KVC9"/>